<dbReference type="CDD" id="cd03220">
    <property type="entry name" value="ABC_KpsT_Wzt"/>
    <property type="match status" value="1"/>
</dbReference>
<dbReference type="EMBL" id="NZBU01000012">
    <property type="protein sequence ID" value="MAG22451.1"/>
    <property type="molecule type" value="Genomic_DNA"/>
</dbReference>
<dbReference type="PANTHER" id="PTHR46743:SF2">
    <property type="entry name" value="TEICHOIC ACIDS EXPORT ATP-BINDING PROTEIN TAGH"/>
    <property type="match status" value="1"/>
</dbReference>
<dbReference type="InterPro" id="IPR050683">
    <property type="entry name" value="Bact_Polysacc_Export_ATP-bd"/>
</dbReference>
<dbReference type="Proteomes" id="UP000226592">
    <property type="component" value="Unassembled WGS sequence"/>
</dbReference>
<evidence type="ECO:0000256" key="4">
    <source>
        <dbReference type="ARBA" id="ARBA00022840"/>
    </source>
</evidence>
<sequence length="243" mass="27093">MPAVVQVNNVSKVFKLPLERKQFFMQHITALLHGQLGYRKLEAVKNVGLEFSEGETIALIGANGSGKTTLLKLIAGILVPTTGSISVIEKSASLFGLGVGIQEELTARENVFLYSALLGFSRKQVKEQFSKIIEFAELEEFVDVKLKQFSSGMRMRLAFSTAIHSDAELFLIDEVFSVGDEHFQKKCLDVFKELQKEGKTIVLVSHNMEHVKKFCGRAVWIEEGIIKRDGKPAGIIKDYVKQS</sequence>
<evidence type="ECO:0000256" key="1">
    <source>
        <dbReference type="ARBA" id="ARBA00005417"/>
    </source>
</evidence>
<evidence type="ECO:0000256" key="2">
    <source>
        <dbReference type="ARBA" id="ARBA00022448"/>
    </source>
</evidence>
<comment type="caution">
    <text evidence="6">The sequence shown here is derived from an EMBL/GenBank/DDBJ whole genome shotgun (WGS) entry which is preliminary data.</text>
</comment>
<dbReference type="PANTHER" id="PTHR46743">
    <property type="entry name" value="TEICHOIC ACIDS EXPORT ATP-BINDING PROTEIN TAGH"/>
    <property type="match status" value="1"/>
</dbReference>
<dbReference type="InterPro" id="IPR015860">
    <property type="entry name" value="ABC_transpr_TagH-like"/>
</dbReference>
<dbReference type="InterPro" id="IPR027417">
    <property type="entry name" value="P-loop_NTPase"/>
</dbReference>
<proteinExistence type="inferred from homology"/>
<keyword evidence="2" id="KW-0813">Transport</keyword>
<evidence type="ECO:0000313" key="6">
    <source>
        <dbReference type="EMBL" id="MAG22451.1"/>
    </source>
</evidence>
<dbReference type="GO" id="GO:0016020">
    <property type="term" value="C:membrane"/>
    <property type="evidence" value="ECO:0007669"/>
    <property type="project" value="InterPro"/>
</dbReference>
<dbReference type="InterPro" id="IPR017871">
    <property type="entry name" value="ABC_transporter-like_CS"/>
</dbReference>
<evidence type="ECO:0000313" key="7">
    <source>
        <dbReference type="Proteomes" id="UP000226592"/>
    </source>
</evidence>
<protein>
    <submittedName>
        <fullName evidence="6">ATP-binding protein</fullName>
    </submittedName>
</protein>
<dbReference type="GO" id="GO:0140359">
    <property type="term" value="F:ABC-type transporter activity"/>
    <property type="evidence" value="ECO:0007669"/>
    <property type="project" value="InterPro"/>
</dbReference>
<gene>
    <name evidence="6" type="ORF">CL943_04085</name>
</gene>
<dbReference type="InterPro" id="IPR003439">
    <property type="entry name" value="ABC_transporter-like_ATP-bd"/>
</dbReference>
<feature type="domain" description="ABC transporter" evidence="5">
    <location>
        <begin position="5"/>
        <end position="243"/>
    </location>
</feature>
<dbReference type="GO" id="GO:0005524">
    <property type="term" value="F:ATP binding"/>
    <property type="evidence" value="ECO:0007669"/>
    <property type="project" value="UniProtKB-KW"/>
</dbReference>
<dbReference type="InterPro" id="IPR003593">
    <property type="entry name" value="AAA+_ATPase"/>
</dbReference>
<comment type="similarity">
    <text evidence="1">Belongs to the ABC transporter superfamily.</text>
</comment>
<evidence type="ECO:0000259" key="5">
    <source>
        <dbReference type="PROSITE" id="PS50893"/>
    </source>
</evidence>
<evidence type="ECO:0000256" key="3">
    <source>
        <dbReference type="ARBA" id="ARBA00022741"/>
    </source>
</evidence>
<dbReference type="PROSITE" id="PS50893">
    <property type="entry name" value="ABC_TRANSPORTER_2"/>
    <property type="match status" value="1"/>
</dbReference>
<organism evidence="6 7">
    <name type="scientific">Candidatus Iainarchaeum sp</name>
    <dbReference type="NCBI Taxonomy" id="3101447"/>
    <lineage>
        <taxon>Archaea</taxon>
        <taxon>Candidatus Iainarchaeota</taxon>
        <taxon>Candidatus Iainarchaeia</taxon>
        <taxon>Candidatus Iainarchaeales</taxon>
        <taxon>Candidatus Iainarchaeaceae</taxon>
        <taxon>Candidatus Iainarchaeum</taxon>
    </lineage>
</organism>
<dbReference type="AlphaFoldDB" id="A0A2D6M1Z9"/>
<dbReference type="Gene3D" id="3.40.50.300">
    <property type="entry name" value="P-loop containing nucleotide triphosphate hydrolases"/>
    <property type="match status" value="1"/>
</dbReference>
<dbReference type="SMART" id="SM00382">
    <property type="entry name" value="AAA"/>
    <property type="match status" value="1"/>
</dbReference>
<dbReference type="GO" id="GO:0016887">
    <property type="term" value="F:ATP hydrolysis activity"/>
    <property type="evidence" value="ECO:0007669"/>
    <property type="project" value="InterPro"/>
</dbReference>
<reference evidence="7" key="1">
    <citation type="submission" date="2017-09" db="EMBL/GenBank/DDBJ databases">
        <title>The Reconstruction of 2,631 Draft Metagenome-Assembled Genomes from the Global Oceans.</title>
        <authorList>
            <person name="Tully B.J."/>
            <person name="Graham E.D."/>
            <person name="Heidelberg J.F."/>
        </authorList>
    </citation>
    <scope>NUCLEOTIDE SEQUENCE [LARGE SCALE GENOMIC DNA]</scope>
</reference>
<accession>A0A2D6M1Z9</accession>
<keyword evidence="3" id="KW-0547">Nucleotide-binding</keyword>
<dbReference type="PROSITE" id="PS00211">
    <property type="entry name" value="ABC_TRANSPORTER_1"/>
    <property type="match status" value="1"/>
</dbReference>
<keyword evidence="4 6" id="KW-0067">ATP-binding</keyword>
<name>A0A2D6M1Z9_9ARCH</name>
<dbReference type="Pfam" id="PF00005">
    <property type="entry name" value="ABC_tran"/>
    <property type="match status" value="1"/>
</dbReference>
<dbReference type="SUPFAM" id="SSF52540">
    <property type="entry name" value="P-loop containing nucleoside triphosphate hydrolases"/>
    <property type="match status" value="1"/>
</dbReference>